<protein>
    <submittedName>
        <fullName evidence="1">Uncharacterized protein</fullName>
    </submittedName>
</protein>
<dbReference type="Proteomes" id="UP000032568">
    <property type="component" value="Chromosome"/>
</dbReference>
<accession>A0AAF0C5T8</accession>
<organism evidence="1 2">
    <name type="scientific">Thalassomonas actiniarum</name>
    <dbReference type="NCBI Taxonomy" id="485447"/>
    <lineage>
        <taxon>Bacteria</taxon>
        <taxon>Pseudomonadati</taxon>
        <taxon>Pseudomonadota</taxon>
        <taxon>Gammaproteobacteria</taxon>
        <taxon>Alteromonadales</taxon>
        <taxon>Colwelliaceae</taxon>
        <taxon>Thalassomonas</taxon>
    </lineage>
</organism>
<reference evidence="1 2" key="1">
    <citation type="journal article" date="2015" name="Genome Announc.">
        <title>Draft Genome Sequences of Marine Isolates of Thalassomonas viridans and Thalassomonas actiniarum.</title>
        <authorList>
            <person name="Olonade I."/>
            <person name="van Zyl L.J."/>
            <person name="Trindade M."/>
        </authorList>
    </citation>
    <scope>NUCLEOTIDE SEQUENCE [LARGE SCALE GENOMIC DNA]</scope>
    <source>
        <strain evidence="1 2">A5K-106</strain>
    </source>
</reference>
<evidence type="ECO:0000313" key="1">
    <source>
        <dbReference type="EMBL" id="WDE01486.1"/>
    </source>
</evidence>
<proteinExistence type="predicted"/>
<evidence type="ECO:0000313" key="2">
    <source>
        <dbReference type="Proteomes" id="UP000032568"/>
    </source>
</evidence>
<sequence>MCLFLALVLFQAHSKSITILVNAPEGAVGLYEFAPETELEKNAYISSIEYLKSKKKEIYRYYIIKHGLNVNSGIYQFYLQHSASFGNSDKLIINKSYNNGIIHYDVKTNEVIKFERWRQ</sequence>
<reference evidence="1 2" key="2">
    <citation type="journal article" date="2022" name="Mar. Drugs">
        <title>Bioassay-Guided Fractionation Leads to the Detection of Cholic Acid Generated by the Rare Thalassomonas sp.</title>
        <authorList>
            <person name="Pheiffer F."/>
            <person name="Schneider Y.K."/>
            <person name="Hansen E.H."/>
            <person name="Andersen J.H."/>
            <person name="Isaksson J."/>
            <person name="Busche T."/>
            <person name="R C."/>
            <person name="Kalinowski J."/>
            <person name="Zyl L.V."/>
            <person name="Trindade M."/>
        </authorList>
    </citation>
    <scope>NUCLEOTIDE SEQUENCE [LARGE SCALE GENOMIC DNA]</scope>
    <source>
        <strain evidence="1 2">A5K-106</strain>
    </source>
</reference>
<name>A0AAF0C5T8_9GAMM</name>
<dbReference type="KEGG" id="tact:SG35_013235"/>
<dbReference type="AlphaFoldDB" id="A0AAF0C5T8"/>
<dbReference type="EMBL" id="CP059735">
    <property type="protein sequence ID" value="WDE01486.1"/>
    <property type="molecule type" value="Genomic_DNA"/>
</dbReference>
<keyword evidence="2" id="KW-1185">Reference proteome</keyword>
<gene>
    <name evidence="1" type="ORF">SG35_013235</name>
</gene>